<dbReference type="Pfam" id="PF14112">
    <property type="entry name" value="DUF4284"/>
    <property type="match status" value="1"/>
</dbReference>
<comment type="caution">
    <text evidence="1">The sequence shown here is derived from an EMBL/GenBank/DDBJ whole genome shotgun (WGS) entry which is preliminary data.</text>
</comment>
<gene>
    <name evidence="1" type="ORF">H2C83_06545</name>
</gene>
<evidence type="ECO:0000313" key="1">
    <source>
        <dbReference type="EMBL" id="MBA4601982.1"/>
    </source>
</evidence>
<sequence>MEREGFVSLFIGNSISYEELQKYVSGNYTEDGDTIPSQFEKDFGIDHYDDDFREVEFYSESLDDLRILLEGFSYDEKIVPEFIDICGDRLDQKVNSVILLYDFQYIGNIARASQFQFLGTVQYK</sequence>
<reference evidence="1 2" key="1">
    <citation type="submission" date="2020-07" db="EMBL/GenBank/DDBJ databases">
        <title>Thermoactinomyces phylogeny.</title>
        <authorList>
            <person name="Dunlap C."/>
        </authorList>
    </citation>
    <scope>NUCLEOTIDE SEQUENCE [LARGE SCALE GENOMIC DNA]</scope>
    <source>
        <strain evidence="1 2">AMNI-1</strain>
    </source>
</reference>
<accession>A0A7W1XRU9</accession>
<name>A0A7W1XRU9_9BACL</name>
<dbReference type="EMBL" id="JACEOL010000022">
    <property type="protein sequence ID" value="MBA4601982.1"/>
    <property type="molecule type" value="Genomic_DNA"/>
</dbReference>
<organism evidence="1 2">
    <name type="scientific">Thermoactinomyces mirandus</name>
    <dbReference type="NCBI Taxonomy" id="2756294"/>
    <lineage>
        <taxon>Bacteria</taxon>
        <taxon>Bacillati</taxon>
        <taxon>Bacillota</taxon>
        <taxon>Bacilli</taxon>
        <taxon>Bacillales</taxon>
        <taxon>Thermoactinomycetaceae</taxon>
        <taxon>Thermoactinomyces</taxon>
    </lineage>
</organism>
<dbReference type="AlphaFoldDB" id="A0A7W1XRU9"/>
<dbReference type="InterPro" id="IPR025560">
    <property type="entry name" value="Imm22"/>
</dbReference>
<keyword evidence="2" id="KW-1185">Reference proteome</keyword>
<proteinExistence type="predicted"/>
<protein>
    <submittedName>
        <fullName evidence="1">Immunity 22 family protein</fullName>
    </submittedName>
</protein>
<evidence type="ECO:0000313" key="2">
    <source>
        <dbReference type="Proteomes" id="UP000538292"/>
    </source>
</evidence>
<dbReference type="Proteomes" id="UP000538292">
    <property type="component" value="Unassembled WGS sequence"/>
</dbReference>
<dbReference type="RefSeq" id="WP_181739047.1">
    <property type="nucleotide sequence ID" value="NZ_JACEOL010000022.1"/>
</dbReference>